<evidence type="ECO:0000313" key="1">
    <source>
        <dbReference type="EMBL" id="VEB83046.1"/>
    </source>
</evidence>
<proteinExistence type="predicted"/>
<accession>A0A3S4IAC3</accession>
<organism evidence="1 2">
    <name type="scientific">Citrobacter koseri</name>
    <name type="common">Citrobacter diversus</name>
    <dbReference type="NCBI Taxonomy" id="545"/>
    <lineage>
        <taxon>Bacteria</taxon>
        <taxon>Pseudomonadati</taxon>
        <taxon>Pseudomonadota</taxon>
        <taxon>Gammaproteobacteria</taxon>
        <taxon>Enterobacterales</taxon>
        <taxon>Enterobacteriaceae</taxon>
        <taxon>Citrobacter</taxon>
    </lineage>
</organism>
<dbReference type="AlphaFoldDB" id="A0A3S4IAC3"/>
<sequence>MKQLRRLHPDDLNLINEKAAALDDMLREVAERGELMPLAAALTHLLINLSQRFDIQRLGQLPLRQLLTLVRQTGETIWPEIALVRKF</sequence>
<dbReference type="Proteomes" id="UP000270272">
    <property type="component" value="Chromosome"/>
</dbReference>
<dbReference type="EMBL" id="LR134204">
    <property type="protein sequence ID" value="VEB83046.1"/>
    <property type="molecule type" value="Genomic_DNA"/>
</dbReference>
<evidence type="ECO:0000313" key="2">
    <source>
        <dbReference type="Proteomes" id="UP000270272"/>
    </source>
</evidence>
<reference evidence="1 2" key="1">
    <citation type="submission" date="2018-12" db="EMBL/GenBank/DDBJ databases">
        <authorList>
            <consortium name="Pathogen Informatics"/>
        </authorList>
    </citation>
    <scope>NUCLEOTIDE SEQUENCE [LARGE SCALE GENOMIC DNA]</scope>
    <source>
        <strain evidence="1 2">NCTC11075</strain>
    </source>
</reference>
<gene>
    <name evidence="1" type="ORF">NCTC11075_00014</name>
</gene>
<protein>
    <submittedName>
        <fullName evidence="1">Uncharacterized protein</fullName>
    </submittedName>
</protein>
<name>A0A3S4IAC3_CITKO</name>